<dbReference type="Proteomes" id="UP000006764">
    <property type="component" value="Chromosome"/>
</dbReference>
<name>A0A0B4XNL2_9GAMM</name>
<proteinExistence type="predicted"/>
<organism evidence="1 2">
    <name type="scientific">Isoalcanivorax pacificus W11-5</name>
    <dbReference type="NCBI Taxonomy" id="391936"/>
    <lineage>
        <taxon>Bacteria</taxon>
        <taxon>Pseudomonadati</taxon>
        <taxon>Pseudomonadota</taxon>
        <taxon>Gammaproteobacteria</taxon>
        <taxon>Oceanospirillales</taxon>
        <taxon>Alcanivoracaceae</taxon>
        <taxon>Isoalcanivorax</taxon>
    </lineage>
</organism>
<accession>A0A0B4XNL2</accession>
<protein>
    <submittedName>
        <fullName evidence="1">Uncharacterized protein</fullName>
    </submittedName>
</protein>
<gene>
    <name evidence="1" type="ORF">S7S_11420</name>
</gene>
<keyword evidence="2" id="KW-1185">Reference proteome</keyword>
<dbReference type="EMBL" id="CP004387">
    <property type="protein sequence ID" value="AJD48696.1"/>
    <property type="molecule type" value="Genomic_DNA"/>
</dbReference>
<dbReference type="HOGENOM" id="CLU_007145_0_0_6"/>
<sequence length="1131" mass="127017">MRSLNVWADVWVWDADDLEAWLETSPSTALWLGMQLGIAGYGIEAVEKRWEHWSNQSDPAITPTALFSGREDSKATLRNAIQQKKNLIPVVADSQSEAVTFVCGLLIEEGYSQRAACITSEEGWQFVDSNPGIELVVIADNRLANYRAPRDGMSLIVPMAFGDQNFNLKGIGARAAGEHAVELRRPKPDEFEKSLLELGIAASDASRLTRTLGRSWTVFRRWHAQNPAIQRPDWADAADVSSLLILTLAGAWNGASDGDKACIETIANSAYEKIENELLKLVALDDAPVVRIGSIWKAKAPLELLHLMAPRLTDALLDRFFQVATAVFQSPDPVLELEDEKRWMASVYGKVRDQSGVILEAMAESMAKLGYFSDSAGHLAVGNHVRSFVDQLLSNADEERWLSVSGFLRSFSEAAPDVFLSAIQKSLQQPERPVTRLITETQSSGAFGRCWHAELLWALELLAWYPTRLGRIASIFAEMSDVEVKGNWINTPFNSLVSLFRSWYPQTAASKEIRLRTIASLRERYPETTWNLLLALLPGHQDSASPNAKPRWRDDDAGAGDVVTDEEIRQFLLSIADVLIELAKGNARRIADLIPKIDHLDESFRDKVIALVASATDFLDEDRETVRNATRKFLSWENSFNQDGNKHDRYSADALRPLFDLLTPDDLVIRHAWIFSNGWVELPDGQEENYEEAEKTRAALRSLAVNEVYSTLGWYGIERLAMQCGDPRLVGWALARDSFDNGDLSVWICDWYINLQNAALPDSLTCGLLHAMPQDKFIDFLHKCLEQLEDKAEPGNAIASFVASAPQSMELWVIVENQPTEVRDHFWKIVRPLYYQMDKADLSFCIEKLLAAERPRTALEALGSRAGDVSGDLLAEMLKGIASGQEADVGLAQPWHIARVFEALSEADFSQSDLVGLEFLYYPVLSRDKYGAPHLMAEILSNPDTFIELICLRFRPRGAESESVSEDLRFAAGAARSLIDGGRGVPGRDQDGSIDREQFFSWVNRVRELARQNDREAATDYTVGAWLSDWPLNKGQEYWPDEVIAELLDQEDCEDIRRGFCTGVRNARGVTSRMPYDGGKQEREVAREFRRFASYWEESKPSLAAMIENLAKSYEHEARRHDEDGLWNQES</sequence>
<dbReference type="KEGG" id="apac:S7S_11420"/>
<dbReference type="AlphaFoldDB" id="A0A0B4XNL2"/>
<evidence type="ECO:0000313" key="1">
    <source>
        <dbReference type="EMBL" id="AJD48696.1"/>
    </source>
</evidence>
<reference evidence="1 2" key="1">
    <citation type="journal article" date="2012" name="J. Bacteriol.">
        <title>Genome sequence of an alkane-degrading bacterium, Alcanivorax pacificus type strain W11-5, isolated from deep sea sediment.</title>
        <authorList>
            <person name="Lai Q."/>
            <person name="Shao Z."/>
        </authorList>
    </citation>
    <scope>NUCLEOTIDE SEQUENCE [LARGE SCALE GENOMIC DNA]</scope>
    <source>
        <strain evidence="1 2">W11-5</strain>
    </source>
</reference>
<evidence type="ECO:0000313" key="2">
    <source>
        <dbReference type="Proteomes" id="UP000006764"/>
    </source>
</evidence>